<dbReference type="EnsemblPlants" id="OMERI07G07990.1">
    <property type="protein sequence ID" value="OMERI07G07990.1"/>
    <property type="gene ID" value="OMERI07G07990"/>
</dbReference>
<evidence type="ECO:0000256" key="3">
    <source>
        <dbReference type="RuleBase" id="RU361155"/>
    </source>
</evidence>
<evidence type="ECO:0000256" key="1">
    <source>
        <dbReference type="ARBA" id="ARBA00005771"/>
    </source>
</evidence>
<dbReference type="Pfam" id="PF00685">
    <property type="entry name" value="Sulfotransfer_1"/>
    <property type="match status" value="1"/>
</dbReference>
<dbReference type="AlphaFoldDB" id="A0A0E0E9W1"/>
<name>A0A0E0E9W1_9ORYZ</name>
<dbReference type="eggNOG" id="KOG1584">
    <property type="taxonomic scope" value="Eukaryota"/>
</dbReference>
<dbReference type="Gramene" id="OMERI07G07990.1">
    <property type="protein sequence ID" value="OMERI07G07990.1"/>
    <property type="gene ID" value="OMERI07G07990"/>
</dbReference>
<dbReference type="GO" id="GO:0008146">
    <property type="term" value="F:sulfotransferase activity"/>
    <property type="evidence" value="ECO:0007669"/>
    <property type="project" value="InterPro"/>
</dbReference>
<dbReference type="InterPro" id="IPR000863">
    <property type="entry name" value="Sulfotransferase_dom"/>
</dbReference>
<dbReference type="InterPro" id="IPR027417">
    <property type="entry name" value="P-loop_NTPase"/>
</dbReference>
<sequence length="141" mass="15009">MDGVLHTDGLAVAAAPAAGAVGEANAEQVFDLFCDGRSVVGPQWHHVREFLRCPFTADEVAAGVVDAIVDVCSIDELKNMQAKKTGVTDLAVRKETFFRRGVAGEWSNHISSEMASRLDRVVEDVLRGSGFTFGAAVGDSE</sequence>
<feature type="domain" description="Sulfotransferase" evidence="4">
    <location>
        <begin position="48"/>
        <end position="129"/>
    </location>
</feature>
<dbReference type="EC" id="2.8.2.-" evidence="3"/>
<accession>A0A0E0E9W1</accession>
<keyword evidence="2 3" id="KW-0808">Transferase</keyword>
<comment type="similarity">
    <text evidence="1 3">Belongs to the sulfotransferase 1 family.</text>
</comment>
<proteinExistence type="inferred from homology"/>
<reference evidence="5" key="2">
    <citation type="submission" date="2018-05" db="EMBL/GenBank/DDBJ databases">
        <title>OmerRS3 (Oryza meridionalis Reference Sequence Version 3).</title>
        <authorList>
            <person name="Zhang J."/>
            <person name="Kudrna D."/>
            <person name="Lee S."/>
            <person name="Talag J."/>
            <person name="Welchert J."/>
            <person name="Wing R.A."/>
        </authorList>
    </citation>
    <scope>NUCLEOTIDE SEQUENCE [LARGE SCALE GENOMIC DNA]</scope>
    <source>
        <strain evidence="5">cv. OR44</strain>
    </source>
</reference>
<evidence type="ECO:0000313" key="5">
    <source>
        <dbReference type="EnsemblPlants" id="OMERI07G07990.1"/>
    </source>
</evidence>
<evidence type="ECO:0000313" key="6">
    <source>
        <dbReference type="Proteomes" id="UP000008021"/>
    </source>
</evidence>
<dbReference type="Gene3D" id="3.40.50.300">
    <property type="entry name" value="P-loop containing nucleotide triphosphate hydrolases"/>
    <property type="match status" value="1"/>
</dbReference>
<evidence type="ECO:0000259" key="4">
    <source>
        <dbReference type="Pfam" id="PF00685"/>
    </source>
</evidence>
<evidence type="ECO:0000256" key="2">
    <source>
        <dbReference type="ARBA" id="ARBA00022679"/>
    </source>
</evidence>
<keyword evidence="6" id="KW-1185">Reference proteome</keyword>
<reference evidence="5" key="1">
    <citation type="submission" date="2015-04" db="UniProtKB">
        <authorList>
            <consortium name="EnsemblPlants"/>
        </authorList>
    </citation>
    <scope>IDENTIFICATION</scope>
</reference>
<dbReference type="SUPFAM" id="SSF52540">
    <property type="entry name" value="P-loop containing nucleoside triphosphate hydrolases"/>
    <property type="match status" value="1"/>
</dbReference>
<protein>
    <recommendedName>
        <fullName evidence="3">Sulfotransferase</fullName>
        <ecNumber evidence="3">2.8.2.-</ecNumber>
    </recommendedName>
</protein>
<dbReference type="PANTHER" id="PTHR11783">
    <property type="entry name" value="SULFOTRANSFERASE SULT"/>
    <property type="match status" value="1"/>
</dbReference>
<dbReference type="HOGENOM" id="CLU_1828397_0_0_1"/>
<organism evidence="5">
    <name type="scientific">Oryza meridionalis</name>
    <dbReference type="NCBI Taxonomy" id="40149"/>
    <lineage>
        <taxon>Eukaryota</taxon>
        <taxon>Viridiplantae</taxon>
        <taxon>Streptophyta</taxon>
        <taxon>Embryophyta</taxon>
        <taxon>Tracheophyta</taxon>
        <taxon>Spermatophyta</taxon>
        <taxon>Magnoliopsida</taxon>
        <taxon>Liliopsida</taxon>
        <taxon>Poales</taxon>
        <taxon>Poaceae</taxon>
        <taxon>BOP clade</taxon>
        <taxon>Oryzoideae</taxon>
        <taxon>Oryzeae</taxon>
        <taxon>Oryzinae</taxon>
        <taxon>Oryza</taxon>
    </lineage>
</organism>
<dbReference type="Proteomes" id="UP000008021">
    <property type="component" value="Chromosome 7"/>
</dbReference>